<dbReference type="Pfam" id="PF08617">
    <property type="entry name" value="CGI-121"/>
    <property type="match status" value="1"/>
</dbReference>
<evidence type="ECO:0000256" key="1">
    <source>
        <dbReference type="ARBA" id="ARBA00005546"/>
    </source>
</evidence>
<dbReference type="AlphaFoldDB" id="A0A497EKH2"/>
<dbReference type="Gene3D" id="3.30.2380.10">
    <property type="entry name" value="CGI121/TPRKB"/>
    <property type="match status" value="1"/>
</dbReference>
<dbReference type="Pfam" id="PF02597">
    <property type="entry name" value="ThiS"/>
    <property type="match status" value="1"/>
</dbReference>
<dbReference type="InterPro" id="IPR013926">
    <property type="entry name" value="CGI121/TPRKB"/>
</dbReference>
<dbReference type="CDD" id="cd17040">
    <property type="entry name" value="Ubl_MoaD_like"/>
    <property type="match status" value="1"/>
</dbReference>
<dbReference type="InterPro" id="IPR036504">
    <property type="entry name" value="CGI121/TPRKB_sf"/>
</dbReference>
<protein>
    <submittedName>
        <fullName evidence="2">Uncharacterized protein</fullName>
    </submittedName>
</protein>
<accession>A0A497EKH2</accession>
<dbReference type="Gene3D" id="3.10.20.30">
    <property type="match status" value="1"/>
</dbReference>
<dbReference type="EMBL" id="QMQV01000124">
    <property type="protein sequence ID" value="RLE47469.1"/>
    <property type="molecule type" value="Genomic_DNA"/>
</dbReference>
<proteinExistence type="inferred from homology"/>
<sequence>MVKVKLLGSLAKGVGREVDIKIEGEIKVRDLIEKFRGKNRELYPENPNIIVLVNGIEIGVLNKLDTTIKNEDEVILLPAAHGGAEVHVRAYLVEPHPNILDELNEIRKKTNAIVQIVDPSCVASLDHIRLIAFQTWEAMKNDELMAEKPEIDLLMRFALTDQINLAIERCGYKGLKSILIVFGLKKDVEKAEVILKKEFKLNPFHPIADSKEILEMFEIERKELESVSSDYDPITSILVERASLLKPKRD</sequence>
<evidence type="ECO:0000313" key="3">
    <source>
        <dbReference type="Proteomes" id="UP000278475"/>
    </source>
</evidence>
<dbReference type="NCBIfam" id="NF011465">
    <property type="entry name" value="PRK14886.1-1"/>
    <property type="match status" value="1"/>
</dbReference>
<comment type="caution">
    <text evidence="2">The sequence shown here is derived from an EMBL/GenBank/DDBJ whole genome shotgun (WGS) entry which is preliminary data.</text>
</comment>
<gene>
    <name evidence="2" type="ORF">DRJ31_08815</name>
</gene>
<dbReference type="InterPro" id="IPR016155">
    <property type="entry name" value="Mopterin_synth/thiamin_S_b"/>
</dbReference>
<dbReference type="InterPro" id="IPR012675">
    <property type="entry name" value="Beta-grasp_dom_sf"/>
</dbReference>
<dbReference type="SUPFAM" id="SSF143870">
    <property type="entry name" value="PF0523-like"/>
    <property type="match status" value="1"/>
</dbReference>
<evidence type="ECO:0000313" key="2">
    <source>
        <dbReference type="EMBL" id="RLE47469.1"/>
    </source>
</evidence>
<organism evidence="2 3">
    <name type="scientific">Thermoproteota archaeon</name>
    <dbReference type="NCBI Taxonomy" id="2056631"/>
    <lineage>
        <taxon>Archaea</taxon>
        <taxon>Thermoproteota</taxon>
    </lineage>
</organism>
<dbReference type="Proteomes" id="UP000278475">
    <property type="component" value="Unassembled WGS sequence"/>
</dbReference>
<dbReference type="InterPro" id="IPR003749">
    <property type="entry name" value="ThiS/MoaD-like"/>
</dbReference>
<comment type="similarity">
    <text evidence="1">Belongs to the CGI121/TPRKB family.</text>
</comment>
<reference evidence="2 3" key="1">
    <citation type="submission" date="2018-06" db="EMBL/GenBank/DDBJ databases">
        <title>Extensive metabolic versatility and redundancy in microbially diverse, dynamic hydrothermal sediments.</title>
        <authorList>
            <person name="Dombrowski N."/>
            <person name="Teske A."/>
            <person name="Baker B.J."/>
        </authorList>
    </citation>
    <scope>NUCLEOTIDE SEQUENCE [LARGE SCALE GENOMIC DNA]</scope>
    <source>
        <strain evidence="2">B66_G16</strain>
    </source>
</reference>
<dbReference type="SUPFAM" id="SSF54285">
    <property type="entry name" value="MoaD/ThiS"/>
    <property type="match status" value="1"/>
</dbReference>
<name>A0A497EKH2_9CREN</name>